<reference evidence="3" key="1">
    <citation type="journal article" date="2020" name="bioRxiv">
        <title>A rank-normalized archaeal taxonomy based on genome phylogeny resolves widespread incomplete and uneven classifications.</title>
        <authorList>
            <person name="Rinke C."/>
            <person name="Chuvochina M."/>
            <person name="Mussig A.J."/>
            <person name="Chaumeil P.-A."/>
            <person name="Waite D.W."/>
            <person name="Whitman W.B."/>
            <person name="Parks D.H."/>
            <person name="Hugenholtz P."/>
        </authorList>
    </citation>
    <scope>NUCLEOTIDE SEQUENCE</scope>
    <source>
        <strain evidence="3">UBA8853</strain>
    </source>
</reference>
<dbReference type="Proteomes" id="UP000619545">
    <property type="component" value="Unassembled WGS sequence"/>
</dbReference>
<protein>
    <submittedName>
        <fullName evidence="3">Molybdenum cofactor guanylyltransferase</fullName>
    </submittedName>
</protein>
<accession>A0A832T986</accession>
<name>A0A832T986_9EURY</name>
<dbReference type="Gene3D" id="3.90.550.10">
    <property type="entry name" value="Spore Coat Polysaccharide Biosynthesis Protein SpsA, Chain A"/>
    <property type="match status" value="1"/>
</dbReference>
<evidence type="ECO:0000313" key="4">
    <source>
        <dbReference type="Proteomes" id="UP000619545"/>
    </source>
</evidence>
<evidence type="ECO:0000313" key="3">
    <source>
        <dbReference type="EMBL" id="HII70435.1"/>
    </source>
</evidence>
<dbReference type="GO" id="GO:0016779">
    <property type="term" value="F:nucleotidyltransferase activity"/>
    <property type="evidence" value="ECO:0007669"/>
    <property type="project" value="UniProtKB-KW"/>
</dbReference>
<dbReference type="InterPro" id="IPR025877">
    <property type="entry name" value="MobA-like_NTP_Trfase"/>
</dbReference>
<proteinExistence type="predicted"/>
<keyword evidence="3" id="KW-0548">Nucleotidyltransferase</keyword>
<dbReference type="SUPFAM" id="SSF53448">
    <property type="entry name" value="Nucleotide-diphospho-sugar transferases"/>
    <property type="match status" value="1"/>
</dbReference>
<feature type="domain" description="MobA-like NTP transferase" evidence="2">
    <location>
        <begin position="3"/>
        <end position="103"/>
    </location>
</feature>
<gene>
    <name evidence="3" type="ORF">HA336_04290</name>
</gene>
<dbReference type="PANTHER" id="PTHR19136">
    <property type="entry name" value="MOLYBDENUM COFACTOR GUANYLYLTRANSFERASE"/>
    <property type="match status" value="1"/>
</dbReference>
<dbReference type="GeneID" id="1477709"/>
<sequence>MIGAVLMGGKGRRLGGDKPWLTVNGRPIVEWATEMLRRIGCEEVYAVSPRRDGRWDGPWLRDSKGSGPMAGVRAVFREFPNEIVCVTSCDVVFDPRIFREVAEPPCHTRGTLFPFLVRAEDAPEHRTVREFLKNIGSTELEVPATDLDELEDLPRYRALLSRITG</sequence>
<dbReference type="InterPro" id="IPR029044">
    <property type="entry name" value="Nucleotide-diphossugar_trans"/>
</dbReference>
<evidence type="ECO:0000259" key="2">
    <source>
        <dbReference type="Pfam" id="PF12804"/>
    </source>
</evidence>
<dbReference type="RefSeq" id="WP_011018776.1">
    <property type="nucleotide sequence ID" value="NZ_DUJS01000004.1"/>
</dbReference>
<dbReference type="EMBL" id="DUJS01000004">
    <property type="protein sequence ID" value="HII70435.1"/>
    <property type="molecule type" value="Genomic_DNA"/>
</dbReference>
<keyword evidence="1 3" id="KW-0808">Transferase</keyword>
<dbReference type="Pfam" id="PF12804">
    <property type="entry name" value="NTP_transf_3"/>
    <property type="match status" value="1"/>
</dbReference>
<comment type="caution">
    <text evidence="3">The sequence shown here is derived from an EMBL/GenBank/DDBJ whole genome shotgun (WGS) entry which is preliminary data.</text>
</comment>
<dbReference type="PANTHER" id="PTHR19136:SF81">
    <property type="entry name" value="MOLYBDENUM COFACTOR GUANYLYLTRANSFERASE"/>
    <property type="match status" value="1"/>
</dbReference>
<organism evidence="3 4">
    <name type="scientific">Methanopyrus kandleri</name>
    <dbReference type="NCBI Taxonomy" id="2320"/>
    <lineage>
        <taxon>Archaea</taxon>
        <taxon>Methanobacteriati</taxon>
        <taxon>Methanobacteriota</taxon>
        <taxon>Methanomada group</taxon>
        <taxon>Methanopyri</taxon>
        <taxon>Methanopyrales</taxon>
        <taxon>Methanopyraceae</taxon>
        <taxon>Methanopyrus</taxon>
    </lineage>
</organism>
<dbReference type="AlphaFoldDB" id="A0A832T986"/>
<evidence type="ECO:0000256" key="1">
    <source>
        <dbReference type="ARBA" id="ARBA00022679"/>
    </source>
</evidence>